<comment type="caution">
    <text evidence="1">The sequence shown here is derived from an EMBL/GenBank/DDBJ whole genome shotgun (WGS) entry which is preliminary data.</text>
</comment>
<dbReference type="EMBL" id="PDUG01000002">
    <property type="protein sequence ID" value="PIC49391.1"/>
    <property type="molecule type" value="Genomic_DNA"/>
</dbReference>
<dbReference type="AlphaFoldDB" id="A0A2G5VCI3"/>
<protein>
    <recommendedName>
        <fullName evidence="3">DUF38 domain-containing protein</fullName>
    </recommendedName>
</protein>
<evidence type="ECO:0000313" key="2">
    <source>
        <dbReference type="Proteomes" id="UP000230233"/>
    </source>
</evidence>
<organism evidence="1 2">
    <name type="scientific">Caenorhabditis nigoni</name>
    <dbReference type="NCBI Taxonomy" id="1611254"/>
    <lineage>
        <taxon>Eukaryota</taxon>
        <taxon>Metazoa</taxon>
        <taxon>Ecdysozoa</taxon>
        <taxon>Nematoda</taxon>
        <taxon>Chromadorea</taxon>
        <taxon>Rhabditida</taxon>
        <taxon>Rhabditina</taxon>
        <taxon>Rhabditomorpha</taxon>
        <taxon>Rhabditoidea</taxon>
        <taxon>Rhabditidae</taxon>
        <taxon>Peloderinae</taxon>
        <taxon>Caenorhabditis</taxon>
    </lineage>
</organism>
<dbReference type="OrthoDB" id="5889481at2759"/>
<proteinExistence type="predicted"/>
<keyword evidence="2" id="KW-1185">Reference proteome</keyword>
<dbReference type="PANTHER" id="PTHR31379:SF1">
    <property type="entry name" value="F-BOX C PROTEIN-RELATED"/>
    <property type="match status" value="1"/>
</dbReference>
<dbReference type="Proteomes" id="UP000230233">
    <property type="component" value="Chromosome II"/>
</dbReference>
<gene>
    <name evidence="1" type="primary">Cnig_chr_II.g8015</name>
    <name evidence="1" type="ORF">B9Z55_008015</name>
</gene>
<evidence type="ECO:0000313" key="1">
    <source>
        <dbReference type="EMBL" id="PIC49391.1"/>
    </source>
</evidence>
<dbReference type="InterPro" id="IPR021942">
    <property type="entry name" value="DUF3557"/>
</dbReference>
<accession>A0A2G5VCI3</accession>
<evidence type="ECO:0008006" key="3">
    <source>
        <dbReference type="Google" id="ProtNLM"/>
    </source>
</evidence>
<name>A0A2G5VCI3_9PELO</name>
<reference evidence="2" key="1">
    <citation type="submission" date="2017-10" db="EMBL/GenBank/DDBJ databases">
        <title>Rapid genome shrinkage in a self-fertile nematode reveals novel sperm competition proteins.</title>
        <authorList>
            <person name="Yin D."/>
            <person name="Schwarz E.M."/>
            <person name="Thomas C.G."/>
            <person name="Felde R.L."/>
            <person name="Korf I.F."/>
            <person name="Cutter A.D."/>
            <person name="Schartner C.M."/>
            <person name="Ralston E.J."/>
            <person name="Meyer B.J."/>
            <person name="Haag E.S."/>
        </authorList>
    </citation>
    <scope>NUCLEOTIDE SEQUENCE [LARGE SCALE GENOMIC DNA]</scope>
    <source>
        <strain evidence="2">JU1422</strain>
    </source>
</reference>
<sequence>MDPPEVPKTLTKLSSICVLEYLSFERRQFISAQLSGFRKVEKSIPLHLTHLAISVGRIRINDSEYYLKRRGGNSKNPEFQKLAQWDLEQEAEILPGDFCIGDPQNYIFNQNFPMENAPFPWTTQLRVTQFQGAYSRLDIPLGFLAPIYDCAPIHVAFKKLVFDLLGNRPMIFTKKLEFLKTTRDSKIYRLPADLKIQAETLETVWFSFDYGEIWKIDHNFLKIRNFRKILILMNSAKLDNQNEPNHA</sequence>
<dbReference type="PANTHER" id="PTHR31379">
    <property type="entry name" value="F-BOX C PROTEIN-RELATED-RELATED"/>
    <property type="match status" value="1"/>
</dbReference>